<dbReference type="AlphaFoldDB" id="A0A3P1SWR8"/>
<evidence type="ECO:0000313" key="2">
    <source>
        <dbReference type="EMBL" id="RRD00563.1"/>
    </source>
</evidence>
<keyword evidence="1" id="KW-0812">Transmembrane</keyword>
<sequence>MWFPKPLYEGLPYLYFTAGLLLLFLFRESLNAITLAIATMLYIAGSILWIKRSNARRRDRRENRRFQSQLHFRTDLSYYPQWLYEEQPFIYLAAGFGCYLMLPSLIGFTSGSLLIAVSLMVFKSRIDNRKPTSKVQPHT</sequence>
<proteinExistence type="predicted"/>
<keyword evidence="1" id="KW-0472">Membrane</keyword>
<gene>
    <name evidence="2" type="ORF">EHS89_05605</name>
</gene>
<reference evidence="2 3" key="1">
    <citation type="submission" date="2018-11" db="EMBL/GenBank/DDBJ databases">
        <title>The draft genome sequence of Amphritea balenae JAMM 1525T.</title>
        <authorList>
            <person name="Fang Z."/>
            <person name="Zhang Y."/>
            <person name="Han X."/>
        </authorList>
    </citation>
    <scope>NUCLEOTIDE SEQUENCE [LARGE SCALE GENOMIC DNA]</scope>
    <source>
        <strain evidence="2 3">JAMM 1525</strain>
    </source>
</reference>
<feature type="transmembrane region" description="Helical" evidence="1">
    <location>
        <begin position="89"/>
        <end position="122"/>
    </location>
</feature>
<protein>
    <submittedName>
        <fullName evidence="2">Uncharacterized protein</fullName>
    </submittedName>
</protein>
<evidence type="ECO:0000256" key="1">
    <source>
        <dbReference type="SAM" id="Phobius"/>
    </source>
</evidence>
<evidence type="ECO:0000313" key="3">
    <source>
        <dbReference type="Proteomes" id="UP000267535"/>
    </source>
</evidence>
<feature type="transmembrane region" description="Helical" evidence="1">
    <location>
        <begin position="32"/>
        <end position="50"/>
    </location>
</feature>
<dbReference type="EMBL" id="RQXV01000002">
    <property type="protein sequence ID" value="RRD00563.1"/>
    <property type="molecule type" value="Genomic_DNA"/>
</dbReference>
<dbReference type="OrthoDB" id="6227426at2"/>
<keyword evidence="1" id="KW-1133">Transmembrane helix</keyword>
<accession>A0A3P1SWR8</accession>
<feature type="transmembrane region" description="Helical" evidence="1">
    <location>
        <begin position="7"/>
        <end position="26"/>
    </location>
</feature>
<dbReference type="RefSeq" id="WP_124925144.1">
    <property type="nucleotide sequence ID" value="NZ_BMOH01000003.1"/>
</dbReference>
<dbReference type="Proteomes" id="UP000267535">
    <property type="component" value="Unassembled WGS sequence"/>
</dbReference>
<organism evidence="2 3">
    <name type="scientific">Amphritea balenae</name>
    <dbReference type="NCBI Taxonomy" id="452629"/>
    <lineage>
        <taxon>Bacteria</taxon>
        <taxon>Pseudomonadati</taxon>
        <taxon>Pseudomonadota</taxon>
        <taxon>Gammaproteobacteria</taxon>
        <taxon>Oceanospirillales</taxon>
        <taxon>Oceanospirillaceae</taxon>
        <taxon>Amphritea</taxon>
    </lineage>
</organism>
<name>A0A3P1SWR8_9GAMM</name>
<keyword evidence="3" id="KW-1185">Reference proteome</keyword>
<comment type="caution">
    <text evidence="2">The sequence shown here is derived from an EMBL/GenBank/DDBJ whole genome shotgun (WGS) entry which is preliminary data.</text>
</comment>